<feature type="domain" description="Peptidoglycan recognition protein family" evidence="3">
    <location>
        <begin position="158"/>
        <end position="323"/>
    </location>
</feature>
<dbReference type="PANTHER" id="PTHR11022">
    <property type="entry name" value="PEPTIDOGLYCAN RECOGNITION PROTEIN"/>
    <property type="match status" value="1"/>
</dbReference>
<dbReference type="AlphaFoldDB" id="A0A852U3C2"/>
<dbReference type="PANTHER" id="PTHR11022:SF41">
    <property type="entry name" value="PEPTIDOGLYCAN-RECOGNITION PROTEIN LC-RELATED"/>
    <property type="match status" value="1"/>
</dbReference>
<comment type="caution">
    <text evidence="4">The sequence shown here is derived from an EMBL/GenBank/DDBJ whole genome shotgun (WGS) entry which is preliminary data.</text>
</comment>
<keyword evidence="5" id="KW-1185">Reference proteome</keyword>
<dbReference type="Proteomes" id="UP000589036">
    <property type="component" value="Unassembled WGS sequence"/>
</dbReference>
<organism evidence="4 5">
    <name type="scientific">Spinactinospora alkalitolerans</name>
    <dbReference type="NCBI Taxonomy" id="687207"/>
    <lineage>
        <taxon>Bacteria</taxon>
        <taxon>Bacillati</taxon>
        <taxon>Actinomycetota</taxon>
        <taxon>Actinomycetes</taxon>
        <taxon>Streptosporangiales</taxon>
        <taxon>Nocardiopsidaceae</taxon>
        <taxon>Spinactinospora</taxon>
    </lineage>
</organism>
<proteinExistence type="inferred from homology"/>
<dbReference type="SMART" id="SM00701">
    <property type="entry name" value="PGRP"/>
    <property type="match status" value="1"/>
</dbReference>
<evidence type="ECO:0000256" key="2">
    <source>
        <dbReference type="SAM" id="MobiDB-lite"/>
    </source>
</evidence>
<protein>
    <recommendedName>
        <fullName evidence="3">Peptidoglycan recognition protein family domain-containing protein</fullName>
    </recommendedName>
</protein>
<name>A0A852U3C2_9ACTN</name>
<dbReference type="Pfam" id="PF01510">
    <property type="entry name" value="Amidase_2"/>
    <property type="match status" value="1"/>
</dbReference>
<sequence length="363" mass="37065">MTLGAVAGGAMAVGGATAAARPAAASGTAGPDAFPATLAERSPGGAGPVRPESGFDHVAVLSAEGSAETAEIRFVGADGPGSWRPLSFGDHARDGDAAAPAALLAVPAGSVGYEVRASDGGAVETVAINTRDGRPVRSGGAATGILTGPGRGGGATPVRYVSRAGWGADESLRFDEHGNDLWPAEFSPVQALTVHHAAMPVDADRRATVRAVYQLHAVEQAWGDIGYHLLIDPEGTVYEGRVSGDDRLPVFSGVPRPGGARSVTAGHVGGYNSGNIGICLLGDFTSEMPSEAARDGLVRVLRLLCLLTGVDPMERIDYVNPVNGVTAAVHGLSRHRDWLPTECPGNAFAENFAALRERVAAGL</sequence>
<dbReference type="RefSeq" id="WP_179646121.1">
    <property type="nucleotide sequence ID" value="NZ_BAAAYY010000045.1"/>
</dbReference>
<comment type="similarity">
    <text evidence="1">Belongs to the N-acetylmuramoyl-L-alanine amidase 2 family.</text>
</comment>
<dbReference type="InterPro" id="IPR002502">
    <property type="entry name" value="Amidase_domain"/>
</dbReference>
<dbReference type="Gene3D" id="3.40.80.10">
    <property type="entry name" value="Peptidoglycan recognition protein-like"/>
    <property type="match status" value="1"/>
</dbReference>
<dbReference type="GO" id="GO:0008745">
    <property type="term" value="F:N-acetylmuramoyl-L-alanine amidase activity"/>
    <property type="evidence" value="ECO:0007669"/>
    <property type="project" value="InterPro"/>
</dbReference>
<dbReference type="InterPro" id="IPR015510">
    <property type="entry name" value="PGRP"/>
</dbReference>
<reference evidence="4 5" key="1">
    <citation type="submission" date="2020-07" db="EMBL/GenBank/DDBJ databases">
        <title>Sequencing the genomes of 1000 actinobacteria strains.</title>
        <authorList>
            <person name="Klenk H.-P."/>
        </authorList>
    </citation>
    <scope>NUCLEOTIDE SEQUENCE [LARGE SCALE GENOMIC DNA]</scope>
    <source>
        <strain evidence="4 5">CXB654</strain>
    </source>
</reference>
<dbReference type="SUPFAM" id="SSF55846">
    <property type="entry name" value="N-acetylmuramoyl-L-alanine amidase-like"/>
    <property type="match status" value="1"/>
</dbReference>
<dbReference type="EMBL" id="JACCCC010000001">
    <property type="protein sequence ID" value="NYE50671.1"/>
    <property type="molecule type" value="Genomic_DNA"/>
</dbReference>
<dbReference type="InterPro" id="IPR006619">
    <property type="entry name" value="PGRP_domain_met/bac"/>
</dbReference>
<gene>
    <name evidence="4" type="ORF">HDA32_005791</name>
</gene>
<evidence type="ECO:0000313" key="4">
    <source>
        <dbReference type="EMBL" id="NYE50671.1"/>
    </source>
</evidence>
<dbReference type="GO" id="GO:0008270">
    <property type="term" value="F:zinc ion binding"/>
    <property type="evidence" value="ECO:0007669"/>
    <property type="project" value="InterPro"/>
</dbReference>
<accession>A0A852U3C2</accession>
<dbReference type="InterPro" id="IPR036505">
    <property type="entry name" value="Amidase/PGRP_sf"/>
</dbReference>
<evidence type="ECO:0000259" key="3">
    <source>
        <dbReference type="SMART" id="SM00701"/>
    </source>
</evidence>
<evidence type="ECO:0000313" key="5">
    <source>
        <dbReference type="Proteomes" id="UP000589036"/>
    </source>
</evidence>
<dbReference type="CDD" id="cd06583">
    <property type="entry name" value="PGRP"/>
    <property type="match status" value="1"/>
</dbReference>
<feature type="region of interest" description="Disordered" evidence="2">
    <location>
        <begin position="25"/>
        <end position="53"/>
    </location>
</feature>
<evidence type="ECO:0000256" key="1">
    <source>
        <dbReference type="ARBA" id="ARBA00007553"/>
    </source>
</evidence>
<dbReference type="GO" id="GO:0009253">
    <property type="term" value="P:peptidoglycan catabolic process"/>
    <property type="evidence" value="ECO:0007669"/>
    <property type="project" value="InterPro"/>
</dbReference>